<dbReference type="Proteomes" id="UP000578352">
    <property type="component" value="Unassembled WGS sequence"/>
</dbReference>
<reference evidence="1 2" key="1">
    <citation type="submission" date="2020-07" db="EMBL/GenBank/DDBJ databases">
        <title>Sequencing the genomes of 1000 actinobacteria strains.</title>
        <authorList>
            <person name="Klenk H.-P."/>
        </authorList>
    </citation>
    <scope>NUCLEOTIDE SEQUENCE [LARGE SCALE GENOMIC DNA]</scope>
    <source>
        <strain evidence="1 2">DSM 15165</strain>
    </source>
</reference>
<organism evidence="1 2">
    <name type="scientific">Leifsonia shinshuensis</name>
    <dbReference type="NCBI Taxonomy" id="150026"/>
    <lineage>
        <taxon>Bacteria</taxon>
        <taxon>Bacillati</taxon>
        <taxon>Actinomycetota</taxon>
        <taxon>Actinomycetes</taxon>
        <taxon>Micrococcales</taxon>
        <taxon>Microbacteriaceae</taxon>
        <taxon>Leifsonia</taxon>
    </lineage>
</organism>
<name>A0A853D1H2_9MICO</name>
<evidence type="ECO:0000313" key="1">
    <source>
        <dbReference type="EMBL" id="NYJ25331.1"/>
    </source>
</evidence>
<comment type="caution">
    <text evidence="1">The sequence shown here is derived from an EMBL/GenBank/DDBJ whole genome shotgun (WGS) entry which is preliminary data.</text>
</comment>
<protein>
    <submittedName>
        <fullName evidence="1">Uncharacterized protein</fullName>
    </submittedName>
</protein>
<sequence length="61" mass="6693">MSTLTRTRAQGSVRARLRPFELRLRLPDGTSAVVAIEARNVGEALDLARNALGDVQVMESR</sequence>
<dbReference type="AlphaFoldDB" id="A0A853D1H2"/>
<proteinExistence type="predicted"/>
<evidence type="ECO:0000313" key="2">
    <source>
        <dbReference type="Proteomes" id="UP000578352"/>
    </source>
</evidence>
<gene>
    <name evidence="1" type="ORF">HNR13_003618</name>
</gene>
<dbReference type="RefSeq" id="WP_179608004.1">
    <property type="nucleotide sequence ID" value="NZ_BAABEH010000001.1"/>
</dbReference>
<accession>A0A853D1H2</accession>
<dbReference type="EMBL" id="JACCFL010000001">
    <property type="protein sequence ID" value="NYJ25331.1"/>
    <property type="molecule type" value="Genomic_DNA"/>
</dbReference>